<evidence type="ECO:0000313" key="3">
    <source>
        <dbReference type="EMBL" id="JAS84596.1"/>
    </source>
</evidence>
<keyword evidence="2" id="KW-0732">Signal</keyword>
<reference evidence="3" key="1">
    <citation type="submission" date="2015-11" db="EMBL/GenBank/DDBJ databases">
        <title>De novo transcriptome assembly of four potential Pierce s Disease insect vectors from Arizona vineyards.</title>
        <authorList>
            <person name="Tassone E.E."/>
        </authorList>
    </citation>
    <scope>NUCLEOTIDE SEQUENCE</scope>
</reference>
<evidence type="ECO:0000256" key="2">
    <source>
        <dbReference type="SAM" id="SignalP"/>
    </source>
</evidence>
<dbReference type="EMBL" id="GECU01023110">
    <property type="protein sequence ID" value="JAS84596.1"/>
    <property type="molecule type" value="Transcribed_RNA"/>
</dbReference>
<organism evidence="3">
    <name type="scientific">Homalodisca liturata</name>
    <dbReference type="NCBI Taxonomy" id="320908"/>
    <lineage>
        <taxon>Eukaryota</taxon>
        <taxon>Metazoa</taxon>
        <taxon>Ecdysozoa</taxon>
        <taxon>Arthropoda</taxon>
        <taxon>Hexapoda</taxon>
        <taxon>Insecta</taxon>
        <taxon>Pterygota</taxon>
        <taxon>Neoptera</taxon>
        <taxon>Paraneoptera</taxon>
        <taxon>Hemiptera</taxon>
        <taxon>Auchenorrhyncha</taxon>
        <taxon>Membracoidea</taxon>
        <taxon>Cicadellidae</taxon>
        <taxon>Cicadellinae</taxon>
        <taxon>Proconiini</taxon>
        <taxon>Homalodisca</taxon>
    </lineage>
</organism>
<accession>A0A1B6ICD6</accession>
<feature type="chain" id="PRO_5008584964" evidence="2">
    <location>
        <begin position="18"/>
        <end position="226"/>
    </location>
</feature>
<sequence length="226" mass="25820">MMVNILLVSMVAGTCSAQFFMPGYLNETKDLMDLDVAIVRGMNKPYAKSQIAQVIHDTYEFYSKLEDVCEMVESHDATGFRIYDEFMHKDQVGVLKMGPHCTAVEYNETKLVMKYNWTEENATELMMNVRGILYSWNKLDQLRKTFVITTTTTTKTTTTTTTTTIEPPKNQTIVKSKRRSKGITRSPRPTGKTRGTYKKRTTNSTSAKNSKHIRKKSVTNIDQNKT</sequence>
<proteinExistence type="predicted"/>
<feature type="signal peptide" evidence="2">
    <location>
        <begin position="1"/>
        <end position="17"/>
    </location>
</feature>
<protein>
    <submittedName>
        <fullName evidence="3">Uncharacterized protein</fullName>
    </submittedName>
</protein>
<gene>
    <name evidence="3" type="ORF">g.22670</name>
</gene>
<evidence type="ECO:0000256" key="1">
    <source>
        <dbReference type="SAM" id="MobiDB-lite"/>
    </source>
</evidence>
<feature type="region of interest" description="Disordered" evidence="1">
    <location>
        <begin position="156"/>
        <end position="226"/>
    </location>
</feature>
<name>A0A1B6ICD6_9HEMI</name>
<dbReference type="AlphaFoldDB" id="A0A1B6ICD6"/>